<feature type="non-terminal residue" evidence="1">
    <location>
        <position position="137"/>
    </location>
</feature>
<dbReference type="Proteomes" id="UP001159042">
    <property type="component" value="Unassembled WGS sequence"/>
</dbReference>
<keyword evidence="2" id="KW-1185">Reference proteome</keyword>
<name>A0AAV8V748_9CUCU</name>
<evidence type="ECO:0000313" key="1">
    <source>
        <dbReference type="EMBL" id="KAJ8909993.1"/>
    </source>
</evidence>
<evidence type="ECO:0000313" key="2">
    <source>
        <dbReference type="Proteomes" id="UP001159042"/>
    </source>
</evidence>
<dbReference type="EMBL" id="JANEYG010000376">
    <property type="protein sequence ID" value="KAJ8909993.1"/>
    <property type="molecule type" value="Genomic_DNA"/>
</dbReference>
<dbReference type="AlphaFoldDB" id="A0AAV8V748"/>
<proteinExistence type="predicted"/>
<comment type="caution">
    <text evidence="1">The sequence shown here is derived from an EMBL/GenBank/DDBJ whole genome shotgun (WGS) entry which is preliminary data.</text>
</comment>
<accession>A0AAV8V748</accession>
<gene>
    <name evidence="1" type="ORF">NQ315_012294</name>
</gene>
<sequence>MDVEVAAAAYIYIHYALEAKKTKTKTKAMNEKWGEQFACGIKDAKKSVVNTKTSLECHQQILNICLMQSDQKIGKQDTQFRKAISVQERLAVTLRFLATGDSYTSLQYLFRISKQSISEIVPEVCQALIDELKGNIQ</sequence>
<protein>
    <submittedName>
        <fullName evidence="1">Uncharacterized protein</fullName>
    </submittedName>
</protein>
<organism evidence="1 2">
    <name type="scientific">Exocentrus adspersus</name>
    <dbReference type="NCBI Taxonomy" id="1586481"/>
    <lineage>
        <taxon>Eukaryota</taxon>
        <taxon>Metazoa</taxon>
        <taxon>Ecdysozoa</taxon>
        <taxon>Arthropoda</taxon>
        <taxon>Hexapoda</taxon>
        <taxon>Insecta</taxon>
        <taxon>Pterygota</taxon>
        <taxon>Neoptera</taxon>
        <taxon>Endopterygota</taxon>
        <taxon>Coleoptera</taxon>
        <taxon>Polyphaga</taxon>
        <taxon>Cucujiformia</taxon>
        <taxon>Chrysomeloidea</taxon>
        <taxon>Cerambycidae</taxon>
        <taxon>Lamiinae</taxon>
        <taxon>Acanthocinini</taxon>
        <taxon>Exocentrus</taxon>
    </lineage>
</organism>
<reference evidence="1 2" key="1">
    <citation type="journal article" date="2023" name="Insect Mol. Biol.">
        <title>Genome sequencing provides insights into the evolution of gene families encoding plant cell wall-degrading enzymes in longhorned beetles.</title>
        <authorList>
            <person name="Shin N.R."/>
            <person name="Okamura Y."/>
            <person name="Kirsch R."/>
            <person name="Pauchet Y."/>
        </authorList>
    </citation>
    <scope>NUCLEOTIDE SEQUENCE [LARGE SCALE GENOMIC DNA]</scope>
    <source>
        <strain evidence="1">EAD_L_NR</strain>
    </source>
</reference>